<gene>
    <name evidence="3" type="ORF">PAPYR_2949</name>
</gene>
<sequence>MAPVLLLRRCSDIRGCFFFLSSVAFASFTLGLICAVGAVFWCGIALSHLVCCLCCRRVPDVEKAPIDRTCLGTGVALIVVAGCMTGDHGRRFAWRGHFDPGPPTKRLAPLDTLGATVLPQMANFTTDLLALRTPLNAVAQAMAPQPTFEEVSANLTLEGASWASLIEPMQLGMTSLRSGWGIAQAYLTTGQTVMLVVALVMLLAVLGGLAATIVAACWRQERSLALTVELVLGLLAVLMVGLSACLVVPTVVADDGCTLLSQPDPGPVLAKVIAPAAAPVNGHGRMLAGPAGRPARSAEALGMGIRPGQVLAPLLGDCSWIWTSLGGCDLAPGSLGQVVRGPPSLSPGLCGAPASSGLPEGSLLDLLAYLAAPLLPNGTADPLQAWAHRTVALAASLAALNLTGLVGPTAPAAVLAEASAFDQAAAALVARAAASARQMNGTRLRLAIRGAADTICTALEDSMGLGGLGVFWTALCLVGGAGFMTWGARHWPAHALSAQVVPLEAGGEELGATSATDITAASSPASSAPSTPAHQHRHHRHHEGDGVAARAQTVGPLFHIQAPTGALLSDPAAGTGGDSGAPLIRASSAHMARTAVAPNFSPRAASVQGALRGMRMVSVAGGRATNVGNDSPDIVPAHAVDGGATGTLVPLASTQPEAAIPPSPSPGSSFLPVIPITTGDGHTRRVTAGIVEGPRGISPTNILRSAAAPSSIDLGVRLCVVQMNPPNKPAVPGRPIERFPAPVRMAGKVAPPVQLPKKK</sequence>
<comment type="caution">
    <text evidence="3">The sequence shown here is derived from an EMBL/GenBank/DDBJ whole genome shotgun (WGS) entry which is preliminary data.</text>
</comment>
<proteinExistence type="predicted"/>
<dbReference type="EMBL" id="JAPMOS010000011">
    <property type="protein sequence ID" value="KAJ4460718.1"/>
    <property type="molecule type" value="Genomic_DNA"/>
</dbReference>
<keyword evidence="2" id="KW-1133">Transmembrane helix</keyword>
<feature type="region of interest" description="Disordered" evidence="1">
    <location>
        <begin position="518"/>
        <end position="547"/>
    </location>
</feature>
<reference evidence="3" key="1">
    <citation type="journal article" date="2022" name="bioRxiv">
        <title>Genomics of Preaxostyla Flagellates Illuminates Evolutionary Transitions and the Path Towards Mitochondrial Loss.</title>
        <authorList>
            <person name="Novak L.V.F."/>
            <person name="Treitli S.C."/>
            <person name="Pyrih J."/>
            <person name="Halakuc P."/>
            <person name="Pipaliya S.V."/>
            <person name="Vacek V."/>
            <person name="Brzon O."/>
            <person name="Soukal P."/>
            <person name="Eme L."/>
            <person name="Dacks J.B."/>
            <person name="Karnkowska A."/>
            <person name="Elias M."/>
            <person name="Hampl V."/>
        </authorList>
    </citation>
    <scope>NUCLEOTIDE SEQUENCE</scope>
    <source>
        <strain evidence="3">RCP-MX</strain>
    </source>
</reference>
<feature type="transmembrane region" description="Helical" evidence="2">
    <location>
        <begin position="230"/>
        <end position="252"/>
    </location>
</feature>
<dbReference type="Proteomes" id="UP001141327">
    <property type="component" value="Unassembled WGS sequence"/>
</dbReference>
<keyword evidence="2" id="KW-0472">Membrane</keyword>
<accession>A0ABQ8UPG5</accession>
<feature type="transmembrane region" description="Helical" evidence="2">
    <location>
        <begin position="193"/>
        <end position="218"/>
    </location>
</feature>
<evidence type="ECO:0000256" key="2">
    <source>
        <dbReference type="SAM" id="Phobius"/>
    </source>
</evidence>
<keyword evidence="2" id="KW-0812">Transmembrane</keyword>
<evidence type="ECO:0000313" key="3">
    <source>
        <dbReference type="EMBL" id="KAJ4460718.1"/>
    </source>
</evidence>
<feature type="compositionally biased region" description="Low complexity" evidence="1">
    <location>
        <begin position="518"/>
        <end position="533"/>
    </location>
</feature>
<organism evidence="3 4">
    <name type="scientific">Paratrimastix pyriformis</name>
    <dbReference type="NCBI Taxonomy" id="342808"/>
    <lineage>
        <taxon>Eukaryota</taxon>
        <taxon>Metamonada</taxon>
        <taxon>Preaxostyla</taxon>
        <taxon>Paratrimastigidae</taxon>
        <taxon>Paratrimastix</taxon>
    </lineage>
</organism>
<feature type="transmembrane region" description="Helical" evidence="2">
    <location>
        <begin position="16"/>
        <end position="46"/>
    </location>
</feature>
<keyword evidence="4" id="KW-1185">Reference proteome</keyword>
<protein>
    <submittedName>
        <fullName evidence="3">Uncharacterized protein</fullName>
    </submittedName>
</protein>
<name>A0ABQ8UPG5_9EUKA</name>
<evidence type="ECO:0000313" key="4">
    <source>
        <dbReference type="Proteomes" id="UP001141327"/>
    </source>
</evidence>
<evidence type="ECO:0000256" key="1">
    <source>
        <dbReference type="SAM" id="MobiDB-lite"/>
    </source>
</evidence>